<keyword evidence="3" id="KW-1185">Reference proteome</keyword>
<gene>
    <name evidence="2" type="ORF">PIB30_042687</name>
</gene>
<dbReference type="Proteomes" id="UP001341840">
    <property type="component" value="Unassembled WGS sequence"/>
</dbReference>
<accession>A0ABU6VHK3</accession>
<feature type="transmembrane region" description="Helical" evidence="1">
    <location>
        <begin position="32"/>
        <end position="54"/>
    </location>
</feature>
<keyword evidence="1" id="KW-0472">Membrane</keyword>
<evidence type="ECO:0000313" key="2">
    <source>
        <dbReference type="EMBL" id="MED6171653.1"/>
    </source>
</evidence>
<organism evidence="2 3">
    <name type="scientific">Stylosanthes scabra</name>
    <dbReference type="NCBI Taxonomy" id="79078"/>
    <lineage>
        <taxon>Eukaryota</taxon>
        <taxon>Viridiplantae</taxon>
        <taxon>Streptophyta</taxon>
        <taxon>Embryophyta</taxon>
        <taxon>Tracheophyta</taxon>
        <taxon>Spermatophyta</taxon>
        <taxon>Magnoliopsida</taxon>
        <taxon>eudicotyledons</taxon>
        <taxon>Gunneridae</taxon>
        <taxon>Pentapetalae</taxon>
        <taxon>rosids</taxon>
        <taxon>fabids</taxon>
        <taxon>Fabales</taxon>
        <taxon>Fabaceae</taxon>
        <taxon>Papilionoideae</taxon>
        <taxon>50 kb inversion clade</taxon>
        <taxon>dalbergioids sensu lato</taxon>
        <taxon>Dalbergieae</taxon>
        <taxon>Pterocarpus clade</taxon>
        <taxon>Stylosanthes</taxon>
    </lineage>
</organism>
<evidence type="ECO:0000313" key="3">
    <source>
        <dbReference type="Proteomes" id="UP001341840"/>
    </source>
</evidence>
<reference evidence="2 3" key="1">
    <citation type="journal article" date="2023" name="Plants (Basel)">
        <title>Bridging the Gap: Combining Genomics and Transcriptomics Approaches to Understand Stylosanthes scabra, an Orphan Legume from the Brazilian Caatinga.</title>
        <authorList>
            <person name="Ferreira-Neto J.R.C."/>
            <person name="da Silva M.D."/>
            <person name="Binneck E."/>
            <person name="de Melo N.F."/>
            <person name="da Silva R.H."/>
            <person name="de Melo A.L.T.M."/>
            <person name="Pandolfi V."/>
            <person name="Bustamante F.O."/>
            <person name="Brasileiro-Vidal A.C."/>
            <person name="Benko-Iseppon A.M."/>
        </authorList>
    </citation>
    <scope>NUCLEOTIDE SEQUENCE [LARGE SCALE GENOMIC DNA]</scope>
    <source>
        <tissue evidence="2">Leaves</tissue>
    </source>
</reference>
<keyword evidence="1" id="KW-1133">Transmembrane helix</keyword>
<keyword evidence="1" id="KW-0812">Transmembrane</keyword>
<proteinExistence type="predicted"/>
<dbReference type="EMBL" id="JASCZI010151279">
    <property type="protein sequence ID" value="MED6171653.1"/>
    <property type="molecule type" value="Genomic_DNA"/>
</dbReference>
<evidence type="ECO:0000256" key="1">
    <source>
        <dbReference type="SAM" id="Phobius"/>
    </source>
</evidence>
<sequence length="129" mass="15009">MVQLNMWKPQLRERKQTIKVTYGAHAMHYLKFLSFFLLVPCLYLIIVVSVLNVGSKIIQVFNDKLMLDPSQLSEPVAIVDSSLLGILDIWGFRVSLPIWGLGFLFLFFFLSFFRFVYKEITNQNNNSLN</sequence>
<name>A0ABU6VHK3_9FABA</name>
<feature type="transmembrane region" description="Helical" evidence="1">
    <location>
        <begin position="98"/>
        <end position="117"/>
    </location>
</feature>
<comment type="caution">
    <text evidence="2">The sequence shown here is derived from an EMBL/GenBank/DDBJ whole genome shotgun (WGS) entry which is preliminary data.</text>
</comment>
<protein>
    <submittedName>
        <fullName evidence="2">Uncharacterized protein</fullName>
    </submittedName>
</protein>